<dbReference type="PANTHER" id="PTHR41878:SF1">
    <property type="entry name" value="TNPR PROTEIN"/>
    <property type="match status" value="1"/>
</dbReference>
<proteinExistence type="predicted"/>
<dbReference type="Pfam" id="PF07929">
    <property type="entry name" value="PRiA4_ORF3"/>
    <property type="match status" value="1"/>
</dbReference>
<evidence type="ECO:0000259" key="1">
    <source>
        <dbReference type="Pfam" id="PF07929"/>
    </source>
</evidence>
<dbReference type="EMBL" id="JADWDC010000074">
    <property type="protein sequence ID" value="MCC0179249.1"/>
    <property type="molecule type" value="Genomic_DNA"/>
</dbReference>
<accession>A0A964FKJ6</accession>
<name>A0A964FKJ6_9CYAN</name>
<dbReference type="InterPro" id="IPR024047">
    <property type="entry name" value="MM3350-like_sf"/>
</dbReference>
<dbReference type="SUPFAM" id="SSF159941">
    <property type="entry name" value="MM3350-like"/>
    <property type="match status" value="1"/>
</dbReference>
<evidence type="ECO:0000313" key="2">
    <source>
        <dbReference type="EMBL" id="MCC0179249.1"/>
    </source>
</evidence>
<dbReference type="AlphaFoldDB" id="A0A964FKJ6"/>
<sequence>MSGRSHSYFGSLHLCIKAKRACPPEDCGGAWGYLEFLEAIKDPQHPEHENFQEWIGENFDSEFYDLQEINQQLAEA</sequence>
<dbReference type="Gene3D" id="3.10.290.30">
    <property type="entry name" value="MM3350-like"/>
    <property type="match status" value="1"/>
</dbReference>
<comment type="caution">
    <text evidence="2">The sequence shown here is derived from an EMBL/GenBank/DDBJ whole genome shotgun (WGS) entry which is preliminary data.</text>
</comment>
<protein>
    <submittedName>
        <fullName evidence="2">Plasmid pRiA4b ORF-3 family protein</fullName>
    </submittedName>
</protein>
<evidence type="ECO:0000313" key="3">
    <source>
        <dbReference type="Proteomes" id="UP000729733"/>
    </source>
</evidence>
<dbReference type="InterPro" id="IPR012912">
    <property type="entry name" value="Plasmid_pRiA4b_Orf3-like"/>
</dbReference>
<dbReference type="Proteomes" id="UP000729733">
    <property type="component" value="Unassembled WGS sequence"/>
</dbReference>
<feature type="domain" description="Plasmid pRiA4b Orf3-like" evidence="1">
    <location>
        <begin position="13"/>
        <end position="67"/>
    </location>
</feature>
<organism evidence="2 3">
    <name type="scientific">Waterburya agarophytonicola KI4</name>
    <dbReference type="NCBI Taxonomy" id="2874699"/>
    <lineage>
        <taxon>Bacteria</taxon>
        <taxon>Bacillati</taxon>
        <taxon>Cyanobacteriota</taxon>
        <taxon>Cyanophyceae</taxon>
        <taxon>Pleurocapsales</taxon>
        <taxon>Hyellaceae</taxon>
        <taxon>Waterburya</taxon>
        <taxon>Waterburya agarophytonicola</taxon>
    </lineage>
</organism>
<keyword evidence="3" id="KW-1185">Reference proteome</keyword>
<dbReference type="PANTHER" id="PTHR41878">
    <property type="entry name" value="LEXA REPRESSOR-RELATED"/>
    <property type="match status" value="1"/>
</dbReference>
<reference evidence="2" key="1">
    <citation type="journal article" date="2021" name="Antonie Van Leeuwenhoek">
        <title>Draft genome and description of Waterburya agarophytonicola gen. nov. sp. nov. (Pleurocapsales, Cyanobacteria): a seaweed symbiont.</title>
        <authorList>
            <person name="Bonthond G."/>
            <person name="Shalygin S."/>
            <person name="Bayer T."/>
            <person name="Weinberger F."/>
        </authorList>
    </citation>
    <scope>NUCLEOTIDE SEQUENCE</scope>
    <source>
        <strain evidence="2">KI4</strain>
    </source>
</reference>
<gene>
    <name evidence="2" type="ORF">I4641_19995</name>
</gene>